<evidence type="ECO:0000313" key="2">
    <source>
        <dbReference type="Proteomes" id="UP001597540"/>
    </source>
</evidence>
<proteinExistence type="predicted"/>
<accession>A0ABW5SVN1</accession>
<dbReference type="Proteomes" id="UP001597540">
    <property type="component" value="Unassembled WGS sequence"/>
</dbReference>
<evidence type="ECO:0000313" key="1">
    <source>
        <dbReference type="EMBL" id="MFD2703842.1"/>
    </source>
</evidence>
<name>A0ABW5SVN1_9BACL</name>
<comment type="caution">
    <text evidence="1">The sequence shown here is derived from an EMBL/GenBank/DDBJ whole genome shotgun (WGS) entry which is preliminary data.</text>
</comment>
<evidence type="ECO:0008006" key="3">
    <source>
        <dbReference type="Google" id="ProtNLM"/>
    </source>
</evidence>
<dbReference type="EMBL" id="JBHUMJ010000025">
    <property type="protein sequence ID" value="MFD2703842.1"/>
    <property type="molecule type" value="Genomic_DNA"/>
</dbReference>
<gene>
    <name evidence="1" type="ORF">ACFSVM_25765</name>
</gene>
<protein>
    <recommendedName>
        <fullName evidence="3">Phage protein</fullName>
    </recommendedName>
</protein>
<dbReference type="RefSeq" id="WP_379265426.1">
    <property type="nucleotide sequence ID" value="NZ_JBHUMJ010000025.1"/>
</dbReference>
<sequence>MDYQAFYNEVVKWIAQVNQAAMKFGITSPDFWKWVADSSAEICARYQDNQLVIKQMIMLVEWLEEAFERQKAG</sequence>
<organism evidence="1 2">
    <name type="scientific">Paenibacillus shunpengii</name>
    <dbReference type="NCBI Taxonomy" id="2054424"/>
    <lineage>
        <taxon>Bacteria</taxon>
        <taxon>Bacillati</taxon>
        <taxon>Bacillota</taxon>
        <taxon>Bacilli</taxon>
        <taxon>Bacillales</taxon>
        <taxon>Paenibacillaceae</taxon>
        <taxon>Paenibacillus</taxon>
    </lineage>
</organism>
<reference evidence="2" key="1">
    <citation type="journal article" date="2019" name="Int. J. Syst. Evol. Microbiol.">
        <title>The Global Catalogue of Microorganisms (GCM) 10K type strain sequencing project: providing services to taxonomists for standard genome sequencing and annotation.</title>
        <authorList>
            <consortium name="The Broad Institute Genomics Platform"/>
            <consortium name="The Broad Institute Genome Sequencing Center for Infectious Disease"/>
            <person name="Wu L."/>
            <person name="Ma J."/>
        </authorList>
    </citation>
    <scope>NUCLEOTIDE SEQUENCE [LARGE SCALE GENOMIC DNA]</scope>
    <source>
        <strain evidence="2">KCTC 33849</strain>
    </source>
</reference>
<keyword evidence="2" id="KW-1185">Reference proteome</keyword>